<feature type="compositionally biased region" description="Pro residues" evidence="4">
    <location>
        <begin position="84"/>
        <end position="93"/>
    </location>
</feature>
<dbReference type="Pfam" id="PF01391">
    <property type="entry name" value="Collagen"/>
    <property type="match status" value="1"/>
</dbReference>
<proteinExistence type="predicted"/>
<dbReference type="GO" id="GO:0005615">
    <property type="term" value="C:extracellular space"/>
    <property type="evidence" value="ECO:0007669"/>
    <property type="project" value="TreeGrafter"/>
</dbReference>
<feature type="compositionally biased region" description="Low complexity" evidence="4">
    <location>
        <begin position="14"/>
        <end position="27"/>
    </location>
</feature>
<dbReference type="InterPro" id="IPR008160">
    <property type="entry name" value="Collagen"/>
</dbReference>
<dbReference type="GO" id="GO:0031012">
    <property type="term" value="C:extracellular matrix"/>
    <property type="evidence" value="ECO:0007669"/>
    <property type="project" value="TreeGrafter"/>
</dbReference>
<dbReference type="PROSITE" id="PS51461">
    <property type="entry name" value="NC1_FIB"/>
    <property type="match status" value="1"/>
</dbReference>
<feature type="region of interest" description="Disordered" evidence="4">
    <location>
        <begin position="1"/>
        <end position="98"/>
    </location>
</feature>
<dbReference type="GO" id="GO:0005581">
    <property type="term" value="C:collagen trimer"/>
    <property type="evidence" value="ECO:0007669"/>
    <property type="project" value="UniProtKB-KW"/>
</dbReference>
<dbReference type="Pfam" id="PF01410">
    <property type="entry name" value="COLFI"/>
    <property type="match status" value="1"/>
</dbReference>
<keyword evidence="3" id="KW-0176">Collagen</keyword>
<dbReference type="FunFam" id="2.60.120.1000:FF:000007">
    <property type="entry name" value="Collagen type V alpha 3 chain"/>
    <property type="match status" value="1"/>
</dbReference>
<organism evidence="6">
    <name type="scientific">Graphocephala atropunctata</name>
    <dbReference type="NCBI Taxonomy" id="36148"/>
    <lineage>
        <taxon>Eukaryota</taxon>
        <taxon>Metazoa</taxon>
        <taxon>Ecdysozoa</taxon>
        <taxon>Arthropoda</taxon>
        <taxon>Hexapoda</taxon>
        <taxon>Insecta</taxon>
        <taxon>Pterygota</taxon>
        <taxon>Neoptera</taxon>
        <taxon>Paraneoptera</taxon>
        <taxon>Hemiptera</taxon>
        <taxon>Auchenorrhyncha</taxon>
        <taxon>Membracoidea</taxon>
        <taxon>Cicadellidae</taxon>
        <taxon>Cicadellinae</taxon>
        <taxon>Cicadellini</taxon>
        <taxon>Graphocephala</taxon>
    </lineage>
</organism>
<keyword evidence="2" id="KW-0964">Secreted</keyword>
<evidence type="ECO:0000259" key="5">
    <source>
        <dbReference type="PROSITE" id="PS51461"/>
    </source>
</evidence>
<feature type="non-terminal residue" evidence="6">
    <location>
        <position position="1"/>
    </location>
</feature>
<protein>
    <recommendedName>
        <fullName evidence="5">Fibrillar collagen NC1 domain-containing protein</fullName>
    </recommendedName>
</protein>
<evidence type="ECO:0000256" key="4">
    <source>
        <dbReference type="SAM" id="MobiDB-lite"/>
    </source>
</evidence>
<name>A0A1B6KGB8_9HEMI</name>
<dbReference type="InterPro" id="IPR050149">
    <property type="entry name" value="Collagen_superfamily"/>
</dbReference>
<gene>
    <name evidence="6" type="ORF">g.10844</name>
</gene>
<dbReference type="PANTHER" id="PTHR24023">
    <property type="entry name" value="COLLAGEN ALPHA"/>
    <property type="match status" value="1"/>
</dbReference>
<evidence type="ECO:0000256" key="3">
    <source>
        <dbReference type="ARBA" id="ARBA00023119"/>
    </source>
</evidence>
<reference evidence="6" key="1">
    <citation type="submission" date="2015-11" db="EMBL/GenBank/DDBJ databases">
        <title>De novo transcriptome assembly of four potential Pierce s Disease insect vectors from Arizona vineyards.</title>
        <authorList>
            <person name="Tassone E.E."/>
        </authorList>
    </citation>
    <scope>NUCLEOTIDE SEQUENCE</scope>
</reference>
<evidence type="ECO:0000256" key="2">
    <source>
        <dbReference type="ARBA" id="ARBA00022525"/>
    </source>
</evidence>
<feature type="domain" description="Fibrillar collagen NC1" evidence="5">
    <location>
        <begin position="135"/>
        <end position="361"/>
    </location>
</feature>
<evidence type="ECO:0000256" key="1">
    <source>
        <dbReference type="ARBA" id="ARBA00004613"/>
    </source>
</evidence>
<dbReference type="EMBL" id="GEBQ01029512">
    <property type="protein sequence ID" value="JAT10465.1"/>
    <property type="molecule type" value="Transcribed_RNA"/>
</dbReference>
<dbReference type="Gene3D" id="2.60.120.1000">
    <property type="match status" value="1"/>
</dbReference>
<dbReference type="InterPro" id="IPR000885">
    <property type="entry name" value="Fib_collagen_C"/>
</dbReference>
<dbReference type="AlphaFoldDB" id="A0A1B6KGB8"/>
<evidence type="ECO:0000313" key="6">
    <source>
        <dbReference type="EMBL" id="JAT10465.1"/>
    </source>
</evidence>
<sequence length="361" mass="38783">GEVGAKGAKGHRGLNGLQGLPGVQGPLGDKGMTGPPGLPGKDGEPGLRGTAGRDGNPGPPGISGPHGPRGPAGEPGKDGTSGMPGPPGPPGPAGEPLGYDAAALAALLEQGTRKGPDPLSGDEPPRLFGNDVTEEERRALLQKAYQQLKASFERFKKPDGTKNAPAKTCRDLVVAYPNLSSGEYWMDPNEGDIKDAILVHCDMDNKLTCLFPQPAASPQISHVGREHEMWLSEVEPGFKINYKADSNQIGFLQLLSASASQNLTYHCRNSVGYFDLEHKTYRRGLKLLGWNDVEITPRGNAKFRYTVTEDECRARKPDWGRTTISYSTDKSLRLPITDIALRDIGKSDQSFWVEIGMACFK</sequence>
<dbReference type="SMART" id="SM00038">
    <property type="entry name" value="COLFI"/>
    <property type="match status" value="1"/>
</dbReference>
<dbReference type="GO" id="GO:0005201">
    <property type="term" value="F:extracellular matrix structural constituent"/>
    <property type="evidence" value="ECO:0007669"/>
    <property type="project" value="InterPro"/>
</dbReference>
<comment type="subcellular location">
    <subcellularLocation>
        <location evidence="1">Secreted</location>
    </subcellularLocation>
</comment>
<dbReference type="PANTHER" id="PTHR24023:SF1082">
    <property type="entry name" value="COLLAGEN TRIPLE HELIX REPEAT"/>
    <property type="match status" value="1"/>
</dbReference>
<accession>A0A1B6KGB8</accession>